<dbReference type="InterPro" id="IPR000045">
    <property type="entry name" value="Prepilin_IV_endopep_pep"/>
</dbReference>
<evidence type="ECO:0000256" key="6">
    <source>
        <dbReference type="ARBA" id="ARBA00023136"/>
    </source>
</evidence>
<dbReference type="EMBL" id="JALBUT010000003">
    <property type="protein sequence ID" value="MDX8415160.1"/>
    <property type="molecule type" value="Genomic_DNA"/>
</dbReference>
<keyword evidence="3" id="KW-1003">Cell membrane</keyword>
<dbReference type="InterPro" id="IPR010627">
    <property type="entry name" value="Prepilin_pept_A24_N"/>
</dbReference>
<gene>
    <name evidence="10" type="ORF">MOX91_03070</name>
</gene>
<feature type="transmembrane region" description="Helical" evidence="7">
    <location>
        <begin position="166"/>
        <end position="190"/>
    </location>
</feature>
<dbReference type="InterPro" id="IPR050882">
    <property type="entry name" value="Prepilin_peptidase/N-MTase"/>
</dbReference>
<dbReference type="Pfam" id="PF06750">
    <property type="entry name" value="A24_N_bact"/>
    <property type="match status" value="1"/>
</dbReference>
<feature type="transmembrane region" description="Helical" evidence="7">
    <location>
        <begin position="135"/>
        <end position="154"/>
    </location>
</feature>
<dbReference type="Proteomes" id="UP001275932">
    <property type="component" value="Unassembled WGS sequence"/>
</dbReference>
<keyword evidence="4 7" id="KW-0812">Transmembrane</keyword>
<evidence type="ECO:0000256" key="1">
    <source>
        <dbReference type="ARBA" id="ARBA00004651"/>
    </source>
</evidence>
<evidence type="ECO:0000256" key="3">
    <source>
        <dbReference type="ARBA" id="ARBA00022475"/>
    </source>
</evidence>
<dbReference type="PANTHER" id="PTHR30487:SF0">
    <property type="entry name" value="PREPILIN LEADER PEPTIDASE_N-METHYLTRANSFERASE-RELATED"/>
    <property type="match status" value="1"/>
</dbReference>
<dbReference type="Pfam" id="PF01478">
    <property type="entry name" value="Peptidase_A24"/>
    <property type="match status" value="1"/>
</dbReference>
<feature type="transmembrane region" description="Helical" evidence="7">
    <location>
        <begin position="12"/>
        <end position="36"/>
    </location>
</feature>
<evidence type="ECO:0000256" key="4">
    <source>
        <dbReference type="ARBA" id="ARBA00022692"/>
    </source>
</evidence>
<comment type="subcellular location">
    <subcellularLocation>
        <location evidence="1">Cell membrane</location>
        <topology evidence="1">Multi-pass membrane protein</topology>
    </subcellularLocation>
</comment>
<evidence type="ECO:0000256" key="2">
    <source>
        <dbReference type="ARBA" id="ARBA00005801"/>
    </source>
</evidence>
<dbReference type="Gene3D" id="1.20.120.1220">
    <property type="match status" value="1"/>
</dbReference>
<evidence type="ECO:0000256" key="7">
    <source>
        <dbReference type="SAM" id="Phobius"/>
    </source>
</evidence>
<evidence type="ECO:0000259" key="9">
    <source>
        <dbReference type="Pfam" id="PF06750"/>
    </source>
</evidence>
<feature type="domain" description="Prepilin type IV endopeptidase peptidase" evidence="8">
    <location>
        <begin position="113"/>
        <end position="239"/>
    </location>
</feature>
<sequence length="290" mass="32655">MLENIELAASNMPWLFSAFFFVFGACVGSFLNVCIYRIPEGKSIISPPSHCKCGAKIKWHDNIPILSWFILKGRARCCHEPFSFRYPFVETLCAVVFACIWNFFPMAQAFAYMFFFALMVVVSFIDIDCMELPDLLTVGGCVAGVVVSFLVPQIHVKDAMEGAPFLFYAIKSALISVIGIAVSTGFLYWFRLLAEYVFKREAMGEGDVVLIGCIGAFCGWQGAIFAIFGGSLIGSLIMIPIIIWFRIFVRRKKIMETIPYGPWLAIGAVVYLFVQKYVDFYFEGIKAIFF</sequence>
<evidence type="ECO:0000256" key="5">
    <source>
        <dbReference type="ARBA" id="ARBA00022989"/>
    </source>
</evidence>
<evidence type="ECO:0000313" key="10">
    <source>
        <dbReference type="EMBL" id="MDX8415160.1"/>
    </source>
</evidence>
<feature type="domain" description="Prepilin peptidase A24 N-terminal" evidence="9">
    <location>
        <begin position="22"/>
        <end position="101"/>
    </location>
</feature>
<comment type="similarity">
    <text evidence="2">Belongs to the peptidase A24 family.</text>
</comment>
<keyword evidence="11" id="KW-1185">Reference proteome</keyword>
<keyword evidence="6 7" id="KW-0472">Membrane</keyword>
<comment type="caution">
    <text evidence="10">The sequence shown here is derived from an EMBL/GenBank/DDBJ whole genome shotgun (WGS) entry which is preliminary data.</text>
</comment>
<name>A0ABU4WF17_9BACT</name>
<dbReference type="RefSeq" id="WP_370396608.1">
    <property type="nucleotide sequence ID" value="NZ_JALBUT010000003.1"/>
</dbReference>
<feature type="transmembrane region" description="Helical" evidence="7">
    <location>
        <begin position="110"/>
        <end position="128"/>
    </location>
</feature>
<reference evidence="10 11" key="1">
    <citation type="submission" date="2022-03" db="EMBL/GenBank/DDBJ databases">
        <title>Novel taxa within the pig intestine.</title>
        <authorList>
            <person name="Wylensek D."/>
            <person name="Bishof K."/>
            <person name="Afrizal A."/>
            <person name="Clavel T."/>
        </authorList>
    </citation>
    <scope>NUCLEOTIDE SEQUENCE [LARGE SCALE GENOMIC DNA]</scope>
    <source>
        <strain evidence="10 11">CLA-KB-P66</strain>
    </source>
</reference>
<organism evidence="10 11">
    <name type="scientific">Intestinicryptomonas porci</name>
    <dbReference type="NCBI Taxonomy" id="2926320"/>
    <lineage>
        <taxon>Bacteria</taxon>
        <taxon>Pseudomonadati</taxon>
        <taxon>Verrucomicrobiota</taxon>
        <taxon>Opitutia</taxon>
        <taxon>Opitutales</taxon>
        <taxon>Intestinicryptomonaceae</taxon>
        <taxon>Intestinicryptomonas</taxon>
    </lineage>
</organism>
<feature type="transmembrane region" description="Helical" evidence="7">
    <location>
        <begin position="223"/>
        <end position="245"/>
    </location>
</feature>
<evidence type="ECO:0000313" key="11">
    <source>
        <dbReference type="Proteomes" id="UP001275932"/>
    </source>
</evidence>
<accession>A0ABU4WF17</accession>
<evidence type="ECO:0000259" key="8">
    <source>
        <dbReference type="Pfam" id="PF01478"/>
    </source>
</evidence>
<dbReference type="PANTHER" id="PTHR30487">
    <property type="entry name" value="TYPE 4 PREPILIN-LIKE PROTEINS LEADER PEPTIDE-PROCESSING ENZYME"/>
    <property type="match status" value="1"/>
</dbReference>
<proteinExistence type="inferred from homology"/>
<feature type="transmembrane region" description="Helical" evidence="7">
    <location>
        <begin position="257"/>
        <end position="274"/>
    </location>
</feature>
<keyword evidence="5 7" id="KW-1133">Transmembrane helix</keyword>
<protein>
    <submittedName>
        <fullName evidence="10">Prepilin peptidase</fullName>
    </submittedName>
</protein>